<organism evidence="2">
    <name type="scientific">groundwater metagenome</name>
    <dbReference type="NCBI Taxonomy" id="717931"/>
    <lineage>
        <taxon>unclassified sequences</taxon>
        <taxon>metagenomes</taxon>
        <taxon>ecological metagenomes</taxon>
    </lineage>
</organism>
<gene>
    <name evidence="2" type="ORF">MSIBF_A1140007</name>
</gene>
<dbReference type="EMBL" id="CCXY01000018">
    <property type="protein sequence ID" value="CEG11100.1"/>
    <property type="molecule type" value="Genomic_DNA"/>
</dbReference>
<accession>A0A098E814</accession>
<evidence type="ECO:0000256" key="1">
    <source>
        <dbReference type="SAM" id="MobiDB-lite"/>
    </source>
</evidence>
<name>A0A098E814_9ZZZZ</name>
<reference evidence="2" key="1">
    <citation type="submission" date="2014-09" db="EMBL/GenBank/DDBJ databases">
        <authorList>
            <person name="Probst J Alexander"/>
        </authorList>
    </citation>
    <scope>NUCLEOTIDE SEQUENCE</scope>
</reference>
<proteinExistence type="predicted"/>
<dbReference type="AlphaFoldDB" id="A0A098E814"/>
<sequence length="59" mass="6785">MNSNLHDSRNNPDIKVVEEGKRILHGDIELEIDEMYISSGQKGEKNLDRPPRKRGLRAN</sequence>
<protein>
    <submittedName>
        <fullName evidence="2">Uncharacterized protein</fullName>
    </submittedName>
</protein>
<feature type="region of interest" description="Disordered" evidence="1">
    <location>
        <begin position="36"/>
        <end position="59"/>
    </location>
</feature>
<evidence type="ECO:0000313" key="2">
    <source>
        <dbReference type="EMBL" id="CEG11100.1"/>
    </source>
</evidence>